<keyword evidence="3" id="KW-1185">Reference proteome</keyword>
<comment type="caution">
    <text evidence="2">The sequence shown here is derived from an EMBL/GenBank/DDBJ whole genome shotgun (WGS) entry which is preliminary data.</text>
</comment>
<gene>
    <name evidence="2" type="ORF">NRP21_04005</name>
</gene>
<sequence>MSRAPALASFLALLLAAPLSAEEPGRADWARDPGTGCRFQAPASLASGRVFWTGDCVNGQATGHGMLRRRDAAGAGAAFFGEMREGVPVIGVVEVEGGYEVGRYRAGALGSNSMDFQERTDSFRAAARAARAVAARFAAAGNPGSAAFYEGVAKRLELQED</sequence>
<accession>A0ABT1WZC7</accession>
<keyword evidence="1" id="KW-0732">Signal</keyword>
<dbReference type="RefSeq" id="WP_257714887.1">
    <property type="nucleotide sequence ID" value="NZ_JANJOU010000002.1"/>
</dbReference>
<feature type="signal peptide" evidence="1">
    <location>
        <begin position="1"/>
        <end position="21"/>
    </location>
</feature>
<dbReference type="Proteomes" id="UP001524642">
    <property type="component" value="Unassembled WGS sequence"/>
</dbReference>
<protein>
    <submittedName>
        <fullName evidence="2">Uncharacterized protein</fullName>
    </submittedName>
</protein>
<organism evidence="2 3">
    <name type="scientific">Roseomonas populi</name>
    <dbReference type="NCBI Taxonomy" id="3121582"/>
    <lineage>
        <taxon>Bacteria</taxon>
        <taxon>Pseudomonadati</taxon>
        <taxon>Pseudomonadota</taxon>
        <taxon>Alphaproteobacteria</taxon>
        <taxon>Acetobacterales</taxon>
        <taxon>Roseomonadaceae</taxon>
        <taxon>Roseomonas</taxon>
    </lineage>
</organism>
<evidence type="ECO:0000256" key="1">
    <source>
        <dbReference type="SAM" id="SignalP"/>
    </source>
</evidence>
<reference evidence="2 3" key="1">
    <citation type="submission" date="2022-06" db="EMBL/GenBank/DDBJ databases">
        <title>Roseomonas CN29.</title>
        <authorList>
            <person name="Cheng Y."/>
            <person name="He X."/>
        </authorList>
    </citation>
    <scope>NUCLEOTIDE SEQUENCE [LARGE SCALE GENOMIC DNA]</scope>
    <source>
        <strain evidence="2 3">CN29</strain>
    </source>
</reference>
<feature type="chain" id="PRO_5047254382" evidence="1">
    <location>
        <begin position="22"/>
        <end position="161"/>
    </location>
</feature>
<dbReference type="EMBL" id="JANJOU010000002">
    <property type="protein sequence ID" value="MCR0981210.1"/>
    <property type="molecule type" value="Genomic_DNA"/>
</dbReference>
<proteinExistence type="predicted"/>
<name>A0ABT1WZC7_9PROT</name>
<evidence type="ECO:0000313" key="2">
    <source>
        <dbReference type="EMBL" id="MCR0981210.1"/>
    </source>
</evidence>
<evidence type="ECO:0000313" key="3">
    <source>
        <dbReference type="Proteomes" id="UP001524642"/>
    </source>
</evidence>